<comment type="subcellular location">
    <subcellularLocation>
        <location evidence="11">Cytoplasm</location>
    </subcellularLocation>
</comment>
<keyword evidence="8 11" id="KW-0067">ATP-binding</keyword>
<evidence type="ECO:0000256" key="11">
    <source>
        <dbReference type="HAMAP-Rule" id="MF_00109"/>
    </source>
</evidence>
<keyword evidence="4 11" id="KW-0028">Amino-acid biosynthesis</keyword>
<evidence type="ECO:0000256" key="9">
    <source>
        <dbReference type="ARBA" id="ARBA00023141"/>
    </source>
</evidence>
<feature type="binding site" evidence="11">
    <location>
        <position position="182"/>
    </location>
    <ligand>
        <name>substrate</name>
    </ligand>
</feature>
<feature type="binding site" evidence="11">
    <location>
        <position position="79"/>
    </location>
    <ligand>
        <name>substrate</name>
    </ligand>
</feature>
<evidence type="ECO:0000313" key="14">
    <source>
        <dbReference type="Proteomes" id="UP000289411"/>
    </source>
</evidence>
<feature type="binding site" evidence="11">
    <location>
        <position position="61"/>
    </location>
    <ligand>
        <name>Mg(2+)</name>
        <dbReference type="ChEBI" id="CHEBI:18420"/>
    </ligand>
</feature>
<dbReference type="RefSeq" id="WP_129218603.1">
    <property type="nucleotide sequence ID" value="NZ_QYBC01000005.1"/>
</dbReference>
<sequence length="217" mass="23459">MRATAQFGDHGRAEHGRDGHGGESRAEPSARADPGTRTGVILQHLGARPIVLTGMMGAGKTVMGRRLAAHLGLDFVDSDIEIETAAGMTIPDIFARHGEPFFRDRENRVVGRLIGGGPRVVATGGGAFIHPATRAAIKSGSFSVWIKADFDVLMRRVRKRSNRPLLRTPDPEGTLKRLMAERYPVYAEADLTVESRDCSHDVMVDQMAAAIAGRLVP</sequence>
<dbReference type="PROSITE" id="PS01128">
    <property type="entry name" value="SHIKIMATE_KINASE"/>
    <property type="match status" value="1"/>
</dbReference>
<dbReference type="PANTHER" id="PTHR21087">
    <property type="entry name" value="SHIKIMATE KINASE"/>
    <property type="match status" value="1"/>
</dbReference>
<feature type="binding site" evidence="11">
    <location>
        <position position="103"/>
    </location>
    <ligand>
        <name>substrate</name>
    </ligand>
</feature>
<reference evidence="13 14" key="2">
    <citation type="submission" date="2019-02" db="EMBL/GenBank/DDBJ databases">
        <title>'Lichenibacterium ramalinii' gen. nov. sp. nov., 'Lichenibacterium minor' gen. nov. sp. nov.</title>
        <authorList>
            <person name="Pankratov T."/>
        </authorList>
    </citation>
    <scope>NUCLEOTIDE SEQUENCE [LARGE SCALE GENOMIC DNA]</scope>
    <source>
        <strain evidence="13 14">RmlP001</strain>
    </source>
</reference>
<evidence type="ECO:0000256" key="1">
    <source>
        <dbReference type="ARBA" id="ARBA00004842"/>
    </source>
</evidence>
<comment type="similarity">
    <text evidence="2 11">Belongs to the shikimate kinase family.</text>
</comment>
<comment type="cofactor">
    <cofactor evidence="11">
        <name>Mg(2+)</name>
        <dbReference type="ChEBI" id="CHEBI:18420"/>
    </cofactor>
    <text evidence="11">Binds 1 Mg(2+) ion per subunit.</text>
</comment>
<keyword evidence="7 11" id="KW-0418">Kinase</keyword>
<dbReference type="GO" id="GO:0004765">
    <property type="term" value="F:shikimate kinase activity"/>
    <property type="evidence" value="ECO:0007669"/>
    <property type="project" value="UniProtKB-UniRule"/>
</dbReference>
<dbReference type="GO" id="GO:0005524">
    <property type="term" value="F:ATP binding"/>
    <property type="evidence" value="ECO:0007669"/>
    <property type="project" value="UniProtKB-UniRule"/>
</dbReference>
<evidence type="ECO:0000256" key="5">
    <source>
        <dbReference type="ARBA" id="ARBA00022679"/>
    </source>
</evidence>
<accession>A0A4Q2RHA9</accession>
<dbReference type="InterPro" id="IPR000623">
    <property type="entry name" value="Shikimate_kinase/TSH1"/>
</dbReference>
<feature type="compositionally biased region" description="Basic and acidic residues" evidence="12">
    <location>
        <begin position="9"/>
        <end position="30"/>
    </location>
</feature>
<dbReference type="InterPro" id="IPR031322">
    <property type="entry name" value="Shikimate/glucono_kinase"/>
</dbReference>
<evidence type="ECO:0000313" key="13">
    <source>
        <dbReference type="EMBL" id="RYB06092.1"/>
    </source>
</evidence>
<dbReference type="EMBL" id="QYBC01000005">
    <property type="protein sequence ID" value="RYB06092.1"/>
    <property type="molecule type" value="Genomic_DNA"/>
</dbReference>
<dbReference type="AlphaFoldDB" id="A0A4Q2RHA9"/>
<proteinExistence type="inferred from homology"/>
<evidence type="ECO:0000256" key="6">
    <source>
        <dbReference type="ARBA" id="ARBA00022741"/>
    </source>
</evidence>
<comment type="subunit">
    <text evidence="11">Monomer.</text>
</comment>
<dbReference type="EC" id="2.7.1.71" evidence="3 11"/>
<dbReference type="NCBIfam" id="NF010552">
    <property type="entry name" value="PRK13946.1"/>
    <property type="match status" value="1"/>
</dbReference>
<evidence type="ECO:0000256" key="12">
    <source>
        <dbReference type="SAM" id="MobiDB-lite"/>
    </source>
</evidence>
<dbReference type="PRINTS" id="PR01100">
    <property type="entry name" value="SHIKIMTKNASE"/>
</dbReference>
<evidence type="ECO:0000256" key="10">
    <source>
        <dbReference type="ARBA" id="ARBA00048567"/>
    </source>
</evidence>
<dbReference type="InterPro" id="IPR023000">
    <property type="entry name" value="Shikimate_kinase_CS"/>
</dbReference>
<dbReference type="SUPFAM" id="SSF52540">
    <property type="entry name" value="P-loop containing nucleoside triphosphate hydrolases"/>
    <property type="match status" value="1"/>
</dbReference>
<dbReference type="CDD" id="cd00464">
    <property type="entry name" value="SK"/>
    <property type="match status" value="1"/>
</dbReference>
<organism evidence="13 14">
    <name type="scientific">Lichenibacterium ramalinae</name>
    <dbReference type="NCBI Taxonomy" id="2316527"/>
    <lineage>
        <taxon>Bacteria</taxon>
        <taxon>Pseudomonadati</taxon>
        <taxon>Pseudomonadota</taxon>
        <taxon>Alphaproteobacteria</taxon>
        <taxon>Hyphomicrobiales</taxon>
        <taxon>Lichenihabitantaceae</taxon>
        <taxon>Lichenibacterium</taxon>
    </lineage>
</organism>
<dbReference type="GO" id="GO:0000287">
    <property type="term" value="F:magnesium ion binding"/>
    <property type="evidence" value="ECO:0007669"/>
    <property type="project" value="UniProtKB-UniRule"/>
</dbReference>
<feature type="binding site" evidence="11">
    <location>
        <begin position="57"/>
        <end position="62"/>
    </location>
    <ligand>
        <name>ATP</name>
        <dbReference type="ChEBI" id="CHEBI:30616"/>
    </ligand>
</feature>
<keyword evidence="5 11" id="KW-0808">Transferase</keyword>
<comment type="caution">
    <text evidence="13">The sequence shown here is derived from an EMBL/GenBank/DDBJ whole genome shotgun (WGS) entry which is preliminary data.</text>
</comment>
<keyword evidence="6 11" id="KW-0547">Nucleotide-binding</keyword>
<dbReference type="PANTHER" id="PTHR21087:SF16">
    <property type="entry name" value="SHIKIMATE KINASE 1, CHLOROPLASTIC"/>
    <property type="match status" value="1"/>
</dbReference>
<evidence type="ECO:0000256" key="7">
    <source>
        <dbReference type="ARBA" id="ARBA00022777"/>
    </source>
</evidence>
<name>A0A4Q2RHA9_9HYPH</name>
<dbReference type="Gene3D" id="3.40.50.300">
    <property type="entry name" value="P-loop containing nucleotide triphosphate hydrolases"/>
    <property type="match status" value="1"/>
</dbReference>
<reference evidence="13 14" key="1">
    <citation type="submission" date="2018-09" db="EMBL/GenBank/DDBJ databases">
        <authorList>
            <person name="Grouzdev D.S."/>
            <person name="Krutkina M.S."/>
        </authorList>
    </citation>
    <scope>NUCLEOTIDE SEQUENCE [LARGE SCALE GENOMIC DNA]</scope>
    <source>
        <strain evidence="13 14">RmlP001</strain>
    </source>
</reference>
<dbReference type="GO" id="GO:0009423">
    <property type="term" value="P:chorismate biosynthetic process"/>
    <property type="evidence" value="ECO:0007669"/>
    <property type="project" value="UniProtKB-UniRule"/>
</dbReference>
<dbReference type="Proteomes" id="UP000289411">
    <property type="component" value="Unassembled WGS sequence"/>
</dbReference>
<dbReference type="GO" id="GO:0009073">
    <property type="term" value="P:aromatic amino acid family biosynthetic process"/>
    <property type="evidence" value="ECO:0007669"/>
    <property type="project" value="UniProtKB-KW"/>
</dbReference>
<comment type="caution">
    <text evidence="11">Lacks conserved residue(s) required for the propagation of feature annotation.</text>
</comment>
<dbReference type="UniPathway" id="UPA00053">
    <property type="reaction ID" value="UER00088"/>
</dbReference>
<keyword evidence="11" id="KW-0479">Metal-binding</keyword>
<dbReference type="Pfam" id="PF01202">
    <property type="entry name" value="SKI"/>
    <property type="match status" value="1"/>
</dbReference>
<dbReference type="HAMAP" id="MF_00109">
    <property type="entry name" value="Shikimate_kinase"/>
    <property type="match status" value="1"/>
</dbReference>
<gene>
    <name evidence="11" type="primary">aroK</name>
    <name evidence="13" type="ORF">D3272_07855</name>
</gene>
<evidence type="ECO:0000256" key="4">
    <source>
        <dbReference type="ARBA" id="ARBA00022605"/>
    </source>
</evidence>
<comment type="function">
    <text evidence="11">Catalyzes the specific phosphorylation of the 3-hydroxyl group of shikimic acid using ATP as a cosubstrate.</text>
</comment>
<comment type="catalytic activity">
    <reaction evidence="10 11">
        <text>shikimate + ATP = 3-phosphoshikimate + ADP + H(+)</text>
        <dbReference type="Rhea" id="RHEA:13121"/>
        <dbReference type="ChEBI" id="CHEBI:15378"/>
        <dbReference type="ChEBI" id="CHEBI:30616"/>
        <dbReference type="ChEBI" id="CHEBI:36208"/>
        <dbReference type="ChEBI" id="CHEBI:145989"/>
        <dbReference type="ChEBI" id="CHEBI:456216"/>
        <dbReference type="EC" id="2.7.1.71"/>
    </reaction>
</comment>
<dbReference type="OrthoDB" id="9800332at2"/>
<dbReference type="GO" id="GO:0008652">
    <property type="term" value="P:amino acid biosynthetic process"/>
    <property type="evidence" value="ECO:0007669"/>
    <property type="project" value="UniProtKB-KW"/>
</dbReference>
<keyword evidence="9 11" id="KW-0057">Aromatic amino acid biosynthesis</keyword>
<protein>
    <recommendedName>
        <fullName evidence="3 11">Shikimate kinase</fullName>
        <shortName evidence="11">SK</shortName>
        <ecNumber evidence="3 11">2.7.1.71</ecNumber>
    </recommendedName>
</protein>
<keyword evidence="14" id="KW-1185">Reference proteome</keyword>
<evidence type="ECO:0000256" key="8">
    <source>
        <dbReference type="ARBA" id="ARBA00022840"/>
    </source>
</evidence>
<evidence type="ECO:0000256" key="3">
    <source>
        <dbReference type="ARBA" id="ARBA00012154"/>
    </source>
</evidence>
<keyword evidence="11" id="KW-0460">Magnesium</keyword>
<comment type="pathway">
    <text evidence="1 11">Metabolic intermediate biosynthesis; chorismate biosynthesis; chorismate from D-erythrose 4-phosphate and phosphoenolpyruvate: step 5/7.</text>
</comment>
<dbReference type="GO" id="GO:0005829">
    <property type="term" value="C:cytosol"/>
    <property type="evidence" value="ECO:0007669"/>
    <property type="project" value="TreeGrafter"/>
</dbReference>
<keyword evidence="11" id="KW-0963">Cytoplasm</keyword>
<evidence type="ECO:0000256" key="2">
    <source>
        <dbReference type="ARBA" id="ARBA00006997"/>
    </source>
</evidence>
<feature type="binding site" evidence="11">
    <location>
        <position position="125"/>
    </location>
    <ligand>
        <name>substrate</name>
    </ligand>
</feature>
<feature type="region of interest" description="Disordered" evidence="12">
    <location>
        <begin position="1"/>
        <end position="36"/>
    </location>
</feature>
<feature type="binding site" evidence="11">
    <location>
        <position position="163"/>
    </location>
    <ligand>
        <name>ATP</name>
        <dbReference type="ChEBI" id="CHEBI:30616"/>
    </ligand>
</feature>
<dbReference type="InterPro" id="IPR027417">
    <property type="entry name" value="P-loop_NTPase"/>
</dbReference>